<accession>A0ABT4HUP7</accession>
<proteinExistence type="predicted"/>
<dbReference type="Pfam" id="PF00395">
    <property type="entry name" value="SLH"/>
    <property type="match status" value="1"/>
</dbReference>
<keyword evidence="3" id="KW-1185">Reference proteome</keyword>
<dbReference type="EMBL" id="JAPTNG010000004">
    <property type="protein sequence ID" value="MCZ0830516.1"/>
    <property type="molecule type" value="Genomic_DNA"/>
</dbReference>
<dbReference type="Proteomes" id="UP001067708">
    <property type="component" value="Unassembled WGS sequence"/>
</dbReference>
<dbReference type="InterPro" id="IPR001119">
    <property type="entry name" value="SLH_dom"/>
</dbReference>
<feature type="domain" description="SLH" evidence="1">
    <location>
        <begin position="46"/>
        <end position="80"/>
    </location>
</feature>
<sequence>MYWESSIERTEIENHYYPKDQMTRAEFVSTLVRAVGYAPSNMKTGFTDIENNSAVKDIQAAAEHHLLNEKSGDRFEPDRVLSIFAPKNYCFIKKPAI</sequence>
<name>A0ABT4HUP7_9BACL</name>
<evidence type="ECO:0000259" key="1">
    <source>
        <dbReference type="Pfam" id="PF00395"/>
    </source>
</evidence>
<protein>
    <submittedName>
        <fullName evidence="2">S-layer homology domain-containing protein</fullName>
    </submittedName>
</protein>
<gene>
    <name evidence="2" type="ORF">O0535_06875</name>
</gene>
<evidence type="ECO:0000313" key="3">
    <source>
        <dbReference type="Proteomes" id="UP001067708"/>
    </source>
</evidence>
<evidence type="ECO:0000313" key="2">
    <source>
        <dbReference type="EMBL" id="MCZ0830516.1"/>
    </source>
</evidence>
<organism evidence="2 3">
    <name type="scientific">Brevibacillus halotolerans</name>
    <dbReference type="NCBI Taxonomy" id="1507437"/>
    <lineage>
        <taxon>Bacteria</taxon>
        <taxon>Bacillati</taxon>
        <taxon>Bacillota</taxon>
        <taxon>Bacilli</taxon>
        <taxon>Bacillales</taxon>
        <taxon>Paenibacillaceae</taxon>
        <taxon>Brevibacillus</taxon>
    </lineage>
</organism>
<reference evidence="2" key="1">
    <citation type="submission" date="2022-09" db="EMBL/GenBank/DDBJ databases">
        <title>Genome analysis and characterization of larvicidal activity of Brevibacillus strains.</title>
        <authorList>
            <person name="Patrusheva E.V."/>
            <person name="Izotova A.O."/>
            <person name="Toshchakov S.V."/>
            <person name="Sineoky S.P."/>
        </authorList>
    </citation>
    <scope>NUCLEOTIDE SEQUENCE</scope>
    <source>
        <strain evidence="2">VKPM_B-13244</strain>
    </source>
</reference>
<comment type="caution">
    <text evidence="2">The sequence shown here is derived from an EMBL/GenBank/DDBJ whole genome shotgun (WGS) entry which is preliminary data.</text>
</comment>